<reference evidence="8" key="1">
    <citation type="submission" date="2017-01" db="EMBL/GenBank/DDBJ databases">
        <authorList>
            <person name="Wang Y."/>
            <person name="White M."/>
            <person name="Kvist S."/>
            <person name="Moncalvo J.-M."/>
        </authorList>
    </citation>
    <scope>NUCLEOTIDE SEQUENCE [LARGE SCALE GENOMIC DNA]</scope>
    <source>
        <strain evidence="8">ID-206-W2</strain>
    </source>
</reference>
<dbReference type="GO" id="GO:0005634">
    <property type="term" value="C:nucleus"/>
    <property type="evidence" value="ECO:0007669"/>
    <property type="project" value="UniProtKB-ARBA"/>
</dbReference>
<dbReference type="GO" id="GO:0015074">
    <property type="term" value="P:DNA integration"/>
    <property type="evidence" value="ECO:0007669"/>
    <property type="project" value="InterPro"/>
</dbReference>
<gene>
    <name evidence="7" type="ORF">AYI69_g4054</name>
</gene>
<dbReference type="InterPro" id="IPR036397">
    <property type="entry name" value="RNaseH_sf"/>
</dbReference>
<sequence>MTTETINTIGFGRNSSLLRPTYCTLGTESPNYTTWRSHLGTAMKAVPTGIYPVMLPNSRFGALMKAGSMGCRPVREPDARVFTIRSLLAVCKTKVAMVRRLPARFRCNKVDECGIARGYNNRNPKDRDSNLSPVSAYESEDQYYDVFSASLSDRSRTELSISDISTTGIVQKHSGLEEVLRNLKKLSISDPEKKGVPEDWVRQPPAIFSGKWDENVTKFLKSFTAHVDSMKLNLESAELISYFKEYLKGEALRISDPLAVIYPEWNEFVEKFSDRFNGKERIKRAKAELVKLNLYSEEVLFIFARLKAIFDAMDLTDQTEQITEILKKASTMDRNRILDKGLETFSEVMEYFLTEEDRQKRFGKSKRELATYSNSKTSNSQSDPFSPKSQVKIVTTSSGKDMTRIKCFRCELTGHYARDYPTYASKATNDLAEVKTPKQENTRVRKIPFSTGITAPESKRLDVSNTPTPIRKLLEKKLDVNLVELRNQYESTKEVTAVTGIVEVNGITSKFQYDSGASVNIISEDLACSMELGPVMNCAVKIMPINGISQPVKLLPNVKLRFKEFECSTDLHVLKTHKKNLLLLGIGLFAKIGAEVSLKDRQMVIESGDSTHRIPLNLETRELSKVMAPHEVLNTDDSNYELVNPKLSTEMDHALNEILSKYQDSFADKLEELNGAKVEPCEIELLIKHKEGKSNPTDFLSRFPWQDIPPAVDEVMYVTTEQYREFKDRILQAENSMQLGTNTSEQEGLTEKFSTSGSNIYFKRKDRLVKYIPPEELRSSILKLHEEQHQNAYSTFKALTNHYYIPGSYSIVKEIVEQCESCQRNNFAVRRTTNFQGIQVTGPFQTWGIDVAGPLPATKIYKNKYIIVAVDYFTKWPVAVAVPEVNASVIIAFICEQILATFGVPSVLVSDRGTHLTLRTSSHRTLGTTPAEIVYGLDLVTPAVWESQSLPMENGTGDNFENRVKFLSEILPTYRKAAYDSGVKSKTIEAQYYNNKVRPRKFKIGDQVLKALAEPYSALGDRSVGPFEVSAILGDGVYEITDTKGNSDNVHSDRLTRYSSARGMVPVVRTRLARSTLPALIRPFKGKVHEDVLI</sequence>
<protein>
    <submittedName>
        <fullName evidence="7">Gag-Pol polyprotein</fullName>
    </submittedName>
</protein>
<dbReference type="GO" id="GO:0016779">
    <property type="term" value="F:nucleotidyltransferase activity"/>
    <property type="evidence" value="ECO:0007669"/>
    <property type="project" value="UniProtKB-KW"/>
</dbReference>
<feature type="compositionally biased region" description="Polar residues" evidence="5">
    <location>
        <begin position="371"/>
        <end position="390"/>
    </location>
</feature>
<keyword evidence="1" id="KW-0808">Transferase</keyword>
<evidence type="ECO:0000313" key="8">
    <source>
        <dbReference type="Proteomes" id="UP000187429"/>
    </source>
</evidence>
<dbReference type="AlphaFoldDB" id="A0A1R1YHM3"/>
<evidence type="ECO:0000256" key="3">
    <source>
        <dbReference type="ARBA" id="ARBA00022722"/>
    </source>
</evidence>
<evidence type="ECO:0000256" key="1">
    <source>
        <dbReference type="ARBA" id="ARBA00022679"/>
    </source>
</evidence>
<dbReference type="CDD" id="cd00303">
    <property type="entry name" value="retropepsin_like"/>
    <property type="match status" value="1"/>
</dbReference>
<comment type="caution">
    <text evidence="7">The sequence shown here is derived from an EMBL/GenBank/DDBJ whole genome shotgun (WGS) entry which is preliminary data.</text>
</comment>
<dbReference type="SUPFAM" id="SSF50630">
    <property type="entry name" value="Acid proteases"/>
    <property type="match status" value="1"/>
</dbReference>
<keyword evidence="8" id="KW-1185">Reference proteome</keyword>
<dbReference type="InterPro" id="IPR021109">
    <property type="entry name" value="Peptidase_aspartic_dom_sf"/>
</dbReference>
<dbReference type="Proteomes" id="UP000187429">
    <property type="component" value="Unassembled WGS sequence"/>
</dbReference>
<dbReference type="Gene3D" id="2.40.70.10">
    <property type="entry name" value="Acid Proteases"/>
    <property type="match status" value="1"/>
</dbReference>
<dbReference type="Pfam" id="PF17921">
    <property type="entry name" value="Integrase_H2C2"/>
    <property type="match status" value="1"/>
</dbReference>
<dbReference type="Gene3D" id="3.30.420.10">
    <property type="entry name" value="Ribonuclease H-like superfamily/Ribonuclease H"/>
    <property type="match status" value="1"/>
</dbReference>
<dbReference type="PANTHER" id="PTHR37984:SF5">
    <property type="entry name" value="PROTEIN NYNRIN-LIKE"/>
    <property type="match status" value="1"/>
</dbReference>
<dbReference type="GO" id="GO:0004519">
    <property type="term" value="F:endonuclease activity"/>
    <property type="evidence" value="ECO:0007669"/>
    <property type="project" value="UniProtKB-KW"/>
</dbReference>
<dbReference type="InterPro" id="IPR012337">
    <property type="entry name" value="RNaseH-like_sf"/>
</dbReference>
<name>A0A1R1YHM3_9FUNG</name>
<keyword evidence="4" id="KW-0255">Endonuclease</keyword>
<accession>A0A1R1YHM3</accession>
<proteinExistence type="predicted"/>
<feature type="region of interest" description="Disordered" evidence="5">
    <location>
        <begin position="364"/>
        <end position="390"/>
    </location>
</feature>
<dbReference type="OrthoDB" id="2418064at2759"/>
<dbReference type="SUPFAM" id="SSF53098">
    <property type="entry name" value="Ribonuclease H-like"/>
    <property type="match status" value="1"/>
</dbReference>
<dbReference type="PANTHER" id="PTHR37984">
    <property type="entry name" value="PROTEIN CBG26694"/>
    <property type="match status" value="1"/>
</dbReference>
<dbReference type="InterPro" id="IPR050951">
    <property type="entry name" value="Retrovirus_Pol_polyprotein"/>
</dbReference>
<dbReference type="InterPro" id="IPR041588">
    <property type="entry name" value="Integrase_H2C2"/>
</dbReference>
<evidence type="ECO:0000256" key="2">
    <source>
        <dbReference type="ARBA" id="ARBA00022695"/>
    </source>
</evidence>
<keyword evidence="3" id="KW-0540">Nuclease</keyword>
<dbReference type="EMBL" id="LSSM01001511">
    <property type="protein sequence ID" value="OMJ26206.1"/>
    <property type="molecule type" value="Genomic_DNA"/>
</dbReference>
<evidence type="ECO:0000313" key="7">
    <source>
        <dbReference type="EMBL" id="OMJ26206.1"/>
    </source>
</evidence>
<dbReference type="InterPro" id="IPR001584">
    <property type="entry name" value="Integrase_cat-core"/>
</dbReference>
<evidence type="ECO:0000259" key="6">
    <source>
        <dbReference type="PROSITE" id="PS50994"/>
    </source>
</evidence>
<organism evidence="7 8">
    <name type="scientific">Smittium culicis</name>
    <dbReference type="NCBI Taxonomy" id="133412"/>
    <lineage>
        <taxon>Eukaryota</taxon>
        <taxon>Fungi</taxon>
        <taxon>Fungi incertae sedis</taxon>
        <taxon>Zoopagomycota</taxon>
        <taxon>Kickxellomycotina</taxon>
        <taxon>Harpellomycetes</taxon>
        <taxon>Harpellales</taxon>
        <taxon>Legeriomycetaceae</taxon>
        <taxon>Smittium</taxon>
    </lineage>
</organism>
<dbReference type="PROSITE" id="PS50994">
    <property type="entry name" value="INTEGRASE"/>
    <property type="match status" value="1"/>
</dbReference>
<feature type="domain" description="Integrase catalytic" evidence="6">
    <location>
        <begin position="839"/>
        <end position="1023"/>
    </location>
</feature>
<dbReference type="Gene3D" id="1.10.340.70">
    <property type="match status" value="1"/>
</dbReference>
<evidence type="ECO:0000256" key="5">
    <source>
        <dbReference type="SAM" id="MobiDB-lite"/>
    </source>
</evidence>
<dbReference type="GO" id="GO:0003676">
    <property type="term" value="F:nucleic acid binding"/>
    <property type="evidence" value="ECO:0007669"/>
    <property type="project" value="InterPro"/>
</dbReference>
<keyword evidence="4" id="KW-0378">Hydrolase</keyword>
<keyword evidence="2" id="KW-0548">Nucleotidyltransferase</keyword>
<evidence type="ECO:0000256" key="4">
    <source>
        <dbReference type="ARBA" id="ARBA00022759"/>
    </source>
</evidence>